<accession>A0A1M6ME55</accession>
<gene>
    <name evidence="1" type="ORF">SAMN02745146_0248</name>
</gene>
<evidence type="ECO:0008006" key="3">
    <source>
        <dbReference type="Google" id="ProtNLM"/>
    </source>
</evidence>
<dbReference type="EMBL" id="FQYN01000012">
    <property type="protein sequence ID" value="SHJ81745.1"/>
    <property type="molecule type" value="Genomic_DNA"/>
</dbReference>
<proteinExistence type="predicted"/>
<sequence length="297" mass="33033">MRMNRKNTLLLAATALTMPVLTLALGRALAAYRLRRDVTRLFARVPPTAGQVFRAAELAGLPAPVQRYFRHVLPEGQPYLRGLRLRHTGQFKTDLKNDWIAIEGQQYITADPPGFIWQGITRWFTARDEYVAGRGRLAVRLLGAVPIAGGTGPAYNQGELLRWLIESTWLPTTLLPGKNITWTAIDDQSARLTLSHQGQVVSCLVRFNAQNEVTECEAMRQMDEATQGLWLCRFEQYRRWQGVLIPGVGEASYVVEGVRQPYARFRVQTLEFEPLQPFCGGAATRPATSAAAGAAPA</sequence>
<organism evidence="1 2">
    <name type="scientific">Hymenobacter daecheongensis DSM 21074</name>
    <dbReference type="NCBI Taxonomy" id="1121955"/>
    <lineage>
        <taxon>Bacteria</taxon>
        <taxon>Pseudomonadati</taxon>
        <taxon>Bacteroidota</taxon>
        <taxon>Cytophagia</taxon>
        <taxon>Cytophagales</taxon>
        <taxon>Hymenobacteraceae</taxon>
        <taxon>Hymenobacter</taxon>
    </lineage>
</organism>
<keyword evidence="2" id="KW-1185">Reference proteome</keyword>
<evidence type="ECO:0000313" key="1">
    <source>
        <dbReference type="EMBL" id="SHJ81745.1"/>
    </source>
</evidence>
<protein>
    <recommendedName>
        <fullName evidence="3">Outer membrane lipoprotein-sorting protein</fullName>
    </recommendedName>
</protein>
<reference evidence="1 2" key="1">
    <citation type="submission" date="2016-11" db="EMBL/GenBank/DDBJ databases">
        <authorList>
            <person name="Jaros S."/>
            <person name="Januszkiewicz K."/>
            <person name="Wedrychowicz H."/>
        </authorList>
    </citation>
    <scope>NUCLEOTIDE SEQUENCE [LARGE SCALE GENOMIC DNA]</scope>
    <source>
        <strain evidence="1 2">DSM 21074</strain>
    </source>
</reference>
<dbReference type="InterPro" id="IPR046674">
    <property type="entry name" value="DUF6544"/>
</dbReference>
<dbReference type="STRING" id="1121955.SAMN02745146_0248"/>
<dbReference type="Proteomes" id="UP000184418">
    <property type="component" value="Unassembled WGS sequence"/>
</dbReference>
<dbReference type="Pfam" id="PF20181">
    <property type="entry name" value="DUF6544"/>
    <property type="match status" value="1"/>
</dbReference>
<dbReference type="AlphaFoldDB" id="A0A1M6ME55"/>
<name>A0A1M6ME55_9BACT</name>
<evidence type="ECO:0000313" key="2">
    <source>
        <dbReference type="Proteomes" id="UP000184418"/>
    </source>
</evidence>